<comment type="caution">
    <text evidence="3">The sequence shown here is derived from an EMBL/GenBank/DDBJ whole genome shotgun (WGS) entry which is preliminary data.</text>
</comment>
<name>A0ABV0ZZL4_9TELE</name>
<keyword evidence="4" id="KW-1185">Reference proteome</keyword>
<dbReference type="Gene3D" id="1.20.900.10">
    <property type="entry name" value="Dbl homology (DH) domain"/>
    <property type="match status" value="1"/>
</dbReference>
<proteinExistence type="predicted"/>
<dbReference type="Pfam" id="PF00621">
    <property type="entry name" value="RhoGEF"/>
    <property type="match status" value="1"/>
</dbReference>
<feature type="domain" description="DH" evidence="2">
    <location>
        <begin position="36"/>
        <end position="184"/>
    </location>
</feature>
<dbReference type="Proteomes" id="UP001469553">
    <property type="component" value="Unassembled WGS sequence"/>
</dbReference>
<gene>
    <name evidence="3" type="ORF">AMECASPLE_018101</name>
</gene>
<evidence type="ECO:0000256" key="1">
    <source>
        <dbReference type="SAM" id="MobiDB-lite"/>
    </source>
</evidence>
<dbReference type="PROSITE" id="PS50010">
    <property type="entry name" value="DH_2"/>
    <property type="match status" value="1"/>
</dbReference>
<feature type="compositionally biased region" description="Basic and acidic residues" evidence="1">
    <location>
        <begin position="10"/>
        <end position="22"/>
    </location>
</feature>
<dbReference type="PANTHER" id="PTHR12673">
    <property type="entry name" value="FACIOGENITAL DYSPLASIA PROTEIN"/>
    <property type="match status" value="1"/>
</dbReference>
<reference evidence="3 4" key="1">
    <citation type="submission" date="2021-06" db="EMBL/GenBank/DDBJ databases">
        <authorList>
            <person name="Palmer J.M."/>
        </authorList>
    </citation>
    <scope>NUCLEOTIDE SEQUENCE [LARGE SCALE GENOMIC DNA]</scope>
    <source>
        <strain evidence="3 4">AS_MEX2019</strain>
        <tissue evidence="3">Muscle</tissue>
    </source>
</reference>
<dbReference type="SUPFAM" id="SSF48065">
    <property type="entry name" value="DBL homology domain (DH-domain)"/>
    <property type="match status" value="1"/>
</dbReference>
<sequence>MTGYSPVEEEEKKNRNKTDFQKDVGSAVGDDGQPVLDDERLREILNELPDIYMLHSKILTELESRIRHWEDSQRIADIFLSRKAEFLVFTTYIGHYDRSMGLLEDSCRASPAFAAIVQKFEEQKPAGERVSFKHQLLQVIVRVAQYRLLLTDYLNNLSPDSKEYEDTQAAVAMMSDIADQVNDSLKHGVSVNFTSERQQ</sequence>
<dbReference type="EMBL" id="JAHRIP010076626">
    <property type="protein sequence ID" value="MEQ2311267.1"/>
    <property type="molecule type" value="Genomic_DNA"/>
</dbReference>
<accession>A0ABV0ZZL4</accession>
<dbReference type="SMART" id="SM00325">
    <property type="entry name" value="RhoGEF"/>
    <property type="match status" value="1"/>
</dbReference>
<feature type="region of interest" description="Disordered" evidence="1">
    <location>
        <begin position="1"/>
        <end position="32"/>
    </location>
</feature>
<evidence type="ECO:0000313" key="3">
    <source>
        <dbReference type="EMBL" id="MEQ2311267.1"/>
    </source>
</evidence>
<dbReference type="InterPro" id="IPR035899">
    <property type="entry name" value="DBL_dom_sf"/>
</dbReference>
<dbReference type="InterPro" id="IPR000219">
    <property type="entry name" value="DH_dom"/>
</dbReference>
<dbReference type="PANTHER" id="PTHR12673:SF13">
    <property type="entry name" value="FYVE, RHOGEF AND PH DOMAIN-CONTAINING PROTEIN 5"/>
    <property type="match status" value="1"/>
</dbReference>
<dbReference type="InterPro" id="IPR051092">
    <property type="entry name" value="FYVE_RhoGEF_PH"/>
</dbReference>
<evidence type="ECO:0000259" key="2">
    <source>
        <dbReference type="PROSITE" id="PS50010"/>
    </source>
</evidence>
<organism evidence="3 4">
    <name type="scientific">Ameca splendens</name>
    <dbReference type="NCBI Taxonomy" id="208324"/>
    <lineage>
        <taxon>Eukaryota</taxon>
        <taxon>Metazoa</taxon>
        <taxon>Chordata</taxon>
        <taxon>Craniata</taxon>
        <taxon>Vertebrata</taxon>
        <taxon>Euteleostomi</taxon>
        <taxon>Actinopterygii</taxon>
        <taxon>Neopterygii</taxon>
        <taxon>Teleostei</taxon>
        <taxon>Neoteleostei</taxon>
        <taxon>Acanthomorphata</taxon>
        <taxon>Ovalentaria</taxon>
        <taxon>Atherinomorphae</taxon>
        <taxon>Cyprinodontiformes</taxon>
        <taxon>Goodeidae</taxon>
        <taxon>Ameca</taxon>
    </lineage>
</organism>
<protein>
    <recommendedName>
        <fullName evidence="2">DH domain-containing protein</fullName>
    </recommendedName>
</protein>
<evidence type="ECO:0000313" key="4">
    <source>
        <dbReference type="Proteomes" id="UP001469553"/>
    </source>
</evidence>